<evidence type="ECO:0000313" key="8">
    <source>
        <dbReference type="Proteomes" id="UP000504634"/>
    </source>
</evidence>
<evidence type="ECO:0000256" key="3">
    <source>
        <dbReference type="ARBA" id="ARBA00022723"/>
    </source>
</evidence>
<dbReference type="CDD" id="cd03426">
    <property type="entry name" value="NUDIX_CoAse_Nudt7"/>
    <property type="match status" value="1"/>
</dbReference>
<accession>A0A6J2TUZ3</accession>
<comment type="cofactor">
    <cofactor evidence="2">
        <name>Mg(2+)</name>
        <dbReference type="ChEBI" id="CHEBI:18420"/>
    </cofactor>
</comment>
<dbReference type="Gene3D" id="3.90.79.10">
    <property type="entry name" value="Nucleoside Triphosphate Pyrophosphohydrolase"/>
    <property type="match status" value="1"/>
</dbReference>
<dbReference type="PROSITE" id="PS51462">
    <property type="entry name" value="NUDIX"/>
    <property type="match status" value="1"/>
</dbReference>
<dbReference type="GO" id="GO:0046872">
    <property type="term" value="F:metal ion binding"/>
    <property type="evidence" value="ECO:0007669"/>
    <property type="project" value="UniProtKB-KW"/>
</dbReference>
<dbReference type="InterPro" id="IPR000086">
    <property type="entry name" value="NUDIX_hydrolase_dom"/>
</dbReference>
<organism evidence="8 9">
    <name type="scientific">Drosophila lebanonensis</name>
    <name type="common">Fruit fly</name>
    <name type="synonym">Scaptodrosophila lebanonensis</name>
    <dbReference type="NCBI Taxonomy" id="7225"/>
    <lineage>
        <taxon>Eukaryota</taxon>
        <taxon>Metazoa</taxon>
        <taxon>Ecdysozoa</taxon>
        <taxon>Arthropoda</taxon>
        <taxon>Hexapoda</taxon>
        <taxon>Insecta</taxon>
        <taxon>Pterygota</taxon>
        <taxon>Neoptera</taxon>
        <taxon>Endopterygota</taxon>
        <taxon>Diptera</taxon>
        <taxon>Brachycera</taxon>
        <taxon>Muscomorpha</taxon>
        <taxon>Ephydroidea</taxon>
        <taxon>Drosophilidae</taxon>
        <taxon>Scaptodrosophila</taxon>
    </lineage>
</organism>
<evidence type="ECO:0000256" key="2">
    <source>
        <dbReference type="ARBA" id="ARBA00001946"/>
    </source>
</evidence>
<keyword evidence="4" id="KW-0378">Hydrolase</keyword>
<name>A0A6J2TUZ3_DROLE</name>
<dbReference type="InterPro" id="IPR045121">
    <property type="entry name" value="CoAse"/>
</dbReference>
<reference evidence="9" key="1">
    <citation type="submission" date="2025-08" db="UniProtKB">
        <authorList>
            <consortium name="RefSeq"/>
        </authorList>
    </citation>
    <scope>IDENTIFICATION</scope>
    <source>
        <strain evidence="9">11010-0011.00</strain>
        <tissue evidence="9">Whole body</tissue>
    </source>
</reference>
<gene>
    <name evidence="9" type="primary">LOC115627239</name>
</gene>
<dbReference type="RefSeq" id="XP_030378722.1">
    <property type="nucleotide sequence ID" value="XM_030522862.1"/>
</dbReference>
<dbReference type="AlphaFoldDB" id="A0A6J2TUZ3"/>
<protein>
    <submittedName>
        <fullName evidence="9">Nucleoside diphosphate-linked moiety X motif 8</fullName>
    </submittedName>
</protein>
<comment type="cofactor">
    <cofactor evidence="1">
        <name>Mn(2+)</name>
        <dbReference type="ChEBI" id="CHEBI:29035"/>
    </cofactor>
</comment>
<keyword evidence="5" id="KW-0460">Magnesium</keyword>
<evidence type="ECO:0000259" key="7">
    <source>
        <dbReference type="PROSITE" id="PS51462"/>
    </source>
</evidence>
<dbReference type="InterPro" id="IPR015797">
    <property type="entry name" value="NUDIX_hydrolase-like_dom_sf"/>
</dbReference>
<dbReference type="GeneID" id="115627239"/>
<keyword evidence="6" id="KW-0464">Manganese</keyword>
<dbReference type="Pfam" id="PF00293">
    <property type="entry name" value="NUDIX"/>
    <property type="match status" value="1"/>
</dbReference>
<evidence type="ECO:0000256" key="5">
    <source>
        <dbReference type="ARBA" id="ARBA00022842"/>
    </source>
</evidence>
<dbReference type="Proteomes" id="UP000504634">
    <property type="component" value="Unplaced"/>
</dbReference>
<evidence type="ECO:0000256" key="4">
    <source>
        <dbReference type="ARBA" id="ARBA00022801"/>
    </source>
</evidence>
<evidence type="ECO:0000313" key="9">
    <source>
        <dbReference type="RefSeq" id="XP_030378722.1"/>
    </source>
</evidence>
<evidence type="ECO:0000256" key="6">
    <source>
        <dbReference type="ARBA" id="ARBA00023211"/>
    </source>
</evidence>
<dbReference type="PANTHER" id="PTHR12992:SF11">
    <property type="entry name" value="MITOCHONDRIAL COENZYME A DIPHOSPHATASE NUDT8"/>
    <property type="match status" value="1"/>
</dbReference>
<keyword evidence="8" id="KW-1185">Reference proteome</keyword>
<keyword evidence="3" id="KW-0479">Metal-binding</keyword>
<proteinExistence type="predicted"/>
<feature type="domain" description="Nudix hydrolase" evidence="7">
    <location>
        <begin position="82"/>
        <end position="223"/>
    </location>
</feature>
<evidence type="ECO:0000256" key="1">
    <source>
        <dbReference type="ARBA" id="ARBA00001936"/>
    </source>
</evidence>
<dbReference type="PANTHER" id="PTHR12992">
    <property type="entry name" value="NUDIX HYDROLASE"/>
    <property type="match status" value="1"/>
</dbReference>
<sequence>MSLSNSRLLVRQMSLQVLRMLGRNGCNYYSSVTTATKAAQALTTTDFPMLISPEYRDRCMENMRKLPPFVRPRKQPQSKREKSSASVLIALCVERDSNDISLLYTRRSRLLRRHSLQISFPGGIRDDTDASYIDCALRETEEEIGLPRDRIEVWGEGNVMHFPRGAAIMPVVGVVPNFHISELKLNWEEVEEALSVPLNSLLTPTATRHTQFRGGYSGPAFVVDQTRIWGITAYLTYVFLRCLLPEHVLPHALKTNIKFIRPYKLPPKTIHHHHVDIDADDQLAKKFDEDQRQQQTK</sequence>
<dbReference type="GO" id="GO:0010945">
    <property type="term" value="F:coenzyme A diphosphatase activity"/>
    <property type="evidence" value="ECO:0007669"/>
    <property type="project" value="InterPro"/>
</dbReference>
<dbReference type="SUPFAM" id="SSF55811">
    <property type="entry name" value="Nudix"/>
    <property type="match status" value="1"/>
</dbReference>
<dbReference type="OrthoDB" id="206213at2759"/>